<sequence>MGLEGWGLGLEGWGWGAGGLGGRVTEFAEVGALPPEREAEIQEIGVSSHARGPDIKKIEVLTRAAQAPLSKRGGGCGFGAGVSW</sequence>
<gene>
    <name evidence="1" type="ORF">Adu01nite_84990</name>
</gene>
<reference evidence="1 2" key="1">
    <citation type="submission" date="2021-01" db="EMBL/GenBank/DDBJ databases">
        <title>Whole genome shotgun sequence of Actinoplanes durhamensis NBRC 14914.</title>
        <authorList>
            <person name="Komaki H."/>
            <person name="Tamura T."/>
        </authorList>
    </citation>
    <scope>NUCLEOTIDE SEQUENCE [LARGE SCALE GENOMIC DNA]</scope>
    <source>
        <strain evidence="1 2">NBRC 14914</strain>
    </source>
</reference>
<evidence type="ECO:0000313" key="2">
    <source>
        <dbReference type="Proteomes" id="UP000637628"/>
    </source>
</evidence>
<accession>A0ABQ3ZBE8</accession>
<dbReference type="Proteomes" id="UP000637628">
    <property type="component" value="Unassembled WGS sequence"/>
</dbReference>
<protein>
    <submittedName>
        <fullName evidence="1">Uncharacterized protein</fullName>
    </submittedName>
</protein>
<comment type="caution">
    <text evidence="1">The sequence shown here is derived from an EMBL/GenBank/DDBJ whole genome shotgun (WGS) entry which is preliminary data.</text>
</comment>
<organism evidence="1 2">
    <name type="scientific">Paractinoplanes durhamensis</name>
    <dbReference type="NCBI Taxonomy" id="113563"/>
    <lineage>
        <taxon>Bacteria</taxon>
        <taxon>Bacillati</taxon>
        <taxon>Actinomycetota</taxon>
        <taxon>Actinomycetes</taxon>
        <taxon>Micromonosporales</taxon>
        <taxon>Micromonosporaceae</taxon>
        <taxon>Paractinoplanes</taxon>
    </lineage>
</organism>
<proteinExistence type="predicted"/>
<keyword evidence="2" id="KW-1185">Reference proteome</keyword>
<dbReference type="EMBL" id="BOML01000074">
    <property type="protein sequence ID" value="GIE07149.1"/>
    <property type="molecule type" value="Genomic_DNA"/>
</dbReference>
<name>A0ABQ3ZBE8_9ACTN</name>
<evidence type="ECO:0000313" key="1">
    <source>
        <dbReference type="EMBL" id="GIE07149.1"/>
    </source>
</evidence>